<dbReference type="Pfam" id="PF15365">
    <property type="entry name" value="PNRC"/>
    <property type="match status" value="1"/>
</dbReference>
<feature type="region of interest" description="Disordered" evidence="1">
    <location>
        <begin position="1"/>
        <end position="200"/>
    </location>
</feature>
<evidence type="ECO:0000256" key="1">
    <source>
        <dbReference type="SAM" id="MobiDB-lite"/>
    </source>
</evidence>
<name>A0ABR2X3A2_9FUNG</name>
<dbReference type="EMBL" id="JASJQH010000026">
    <property type="protein sequence ID" value="KAK9768265.1"/>
    <property type="molecule type" value="Genomic_DNA"/>
</dbReference>
<dbReference type="InterPro" id="IPR028322">
    <property type="entry name" value="PNRC-like_rgn"/>
</dbReference>
<sequence>METSRFQKHSSPRTPTKNHARRNHQAQSSPKHENTSRPRNAPQTPPKISYPKNNDYTSPQRKFLPTPHSPSTKFNGNKQSPRRILVSKEEGISPYSSDSDSFEVSTPPRNSFLSDDIYRKHKSGASPRNISRETTPDLISDEELSPRRNPNRDSKKGLYAGPTFSNAPTPDALPVPVFNGRLSSPKSPVHKSPSTSTHTYNELGLTSTYQQSTINVSPQPFVPENDLRLRSQKLLSLLNGGSNGFSSAPQVYNTAPCYYPEVRPVYDQYYPTYNLPYYQGFPPDSLGLPQTSIFVPA</sequence>
<feature type="compositionally biased region" description="Basic and acidic residues" evidence="1">
    <location>
        <begin position="144"/>
        <end position="156"/>
    </location>
</feature>
<feature type="compositionally biased region" description="Low complexity" evidence="1">
    <location>
        <begin position="183"/>
        <end position="199"/>
    </location>
</feature>
<dbReference type="Proteomes" id="UP001479436">
    <property type="component" value="Unassembled WGS sequence"/>
</dbReference>
<feature type="compositionally biased region" description="Polar residues" evidence="1">
    <location>
        <begin position="69"/>
        <end position="79"/>
    </location>
</feature>
<protein>
    <submittedName>
        <fullName evidence="2">Uncharacterized protein</fullName>
    </submittedName>
</protein>
<proteinExistence type="predicted"/>
<feature type="compositionally biased region" description="Polar residues" evidence="1">
    <location>
        <begin position="94"/>
        <end position="113"/>
    </location>
</feature>
<organism evidence="2 3">
    <name type="scientific">Basidiobolus ranarum</name>
    <dbReference type="NCBI Taxonomy" id="34480"/>
    <lineage>
        <taxon>Eukaryota</taxon>
        <taxon>Fungi</taxon>
        <taxon>Fungi incertae sedis</taxon>
        <taxon>Zoopagomycota</taxon>
        <taxon>Entomophthoromycotina</taxon>
        <taxon>Basidiobolomycetes</taxon>
        <taxon>Basidiobolales</taxon>
        <taxon>Basidiobolaceae</taxon>
        <taxon>Basidiobolus</taxon>
    </lineage>
</organism>
<reference evidence="2 3" key="1">
    <citation type="submission" date="2023-04" db="EMBL/GenBank/DDBJ databases">
        <title>Genome of Basidiobolus ranarum AG-B5.</title>
        <authorList>
            <person name="Stajich J.E."/>
            <person name="Carter-House D."/>
            <person name="Gryganskyi A."/>
        </authorList>
    </citation>
    <scope>NUCLEOTIDE SEQUENCE [LARGE SCALE GENOMIC DNA]</scope>
    <source>
        <strain evidence="2 3">AG-B5</strain>
    </source>
</reference>
<feature type="compositionally biased region" description="Polar residues" evidence="1">
    <location>
        <begin position="51"/>
        <end position="60"/>
    </location>
</feature>
<feature type="compositionally biased region" description="Basic residues" evidence="1">
    <location>
        <begin position="1"/>
        <end position="24"/>
    </location>
</feature>
<comment type="caution">
    <text evidence="2">The sequence shown here is derived from an EMBL/GenBank/DDBJ whole genome shotgun (WGS) entry which is preliminary data.</text>
</comment>
<gene>
    <name evidence="2" type="ORF">K7432_001232</name>
</gene>
<evidence type="ECO:0000313" key="2">
    <source>
        <dbReference type="EMBL" id="KAK9768265.1"/>
    </source>
</evidence>
<accession>A0ABR2X3A2</accession>
<evidence type="ECO:0000313" key="3">
    <source>
        <dbReference type="Proteomes" id="UP001479436"/>
    </source>
</evidence>
<keyword evidence="3" id="KW-1185">Reference proteome</keyword>